<evidence type="ECO:0000313" key="2">
    <source>
        <dbReference type="EMBL" id="KAK1930087.1"/>
    </source>
</evidence>
<dbReference type="Proteomes" id="UP001259832">
    <property type="component" value="Unassembled WGS sequence"/>
</dbReference>
<evidence type="ECO:0000259" key="1">
    <source>
        <dbReference type="Pfam" id="PF02752"/>
    </source>
</evidence>
<dbReference type="EMBL" id="JASMQC010000041">
    <property type="protein sequence ID" value="KAK1930087.1"/>
    <property type="molecule type" value="Genomic_DNA"/>
</dbReference>
<reference evidence="2" key="1">
    <citation type="submission" date="2023-08" db="EMBL/GenBank/DDBJ databases">
        <title>Reference Genome Resource for the Citrus Pathogen Phytophthora citrophthora.</title>
        <authorList>
            <person name="Moller H."/>
            <person name="Coetzee B."/>
            <person name="Rose L.J."/>
            <person name="Van Niekerk J.M."/>
        </authorList>
    </citation>
    <scope>NUCLEOTIDE SEQUENCE</scope>
    <source>
        <strain evidence="2">STE-U-9442</strain>
    </source>
</reference>
<dbReference type="PANTHER" id="PTHR11188:SF17">
    <property type="entry name" value="FI21816P1"/>
    <property type="match status" value="1"/>
</dbReference>
<dbReference type="AlphaFoldDB" id="A0AAD9G264"/>
<organism evidence="2 3">
    <name type="scientific">Phytophthora citrophthora</name>
    <dbReference type="NCBI Taxonomy" id="4793"/>
    <lineage>
        <taxon>Eukaryota</taxon>
        <taxon>Sar</taxon>
        <taxon>Stramenopiles</taxon>
        <taxon>Oomycota</taxon>
        <taxon>Peronosporomycetes</taxon>
        <taxon>Peronosporales</taxon>
        <taxon>Peronosporaceae</taxon>
        <taxon>Phytophthora</taxon>
    </lineage>
</organism>
<comment type="caution">
    <text evidence="2">The sequence shown here is derived from an EMBL/GenBank/DDBJ whole genome shotgun (WGS) entry which is preliminary data.</text>
</comment>
<dbReference type="Pfam" id="PF02752">
    <property type="entry name" value="Arrestin_C"/>
    <property type="match status" value="1"/>
</dbReference>
<dbReference type="InterPro" id="IPR050357">
    <property type="entry name" value="Arrestin_domain-protein"/>
</dbReference>
<dbReference type="GO" id="GO:0015031">
    <property type="term" value="P:protein transport"/>
    <property type="evidence" value="ECO:0007669"/>
    <property type="project" value="TreeGrafter"/>
</dbReference>
<dbReference type="PANTHER" id="PTHR11188">
    <property type="entry name" value="ARRESTIN DOMAIN CONTAINING PROTEIN"/>
    <property type="match status" value="1"/>
</dbReference>
<dbReference type="GO" id="GO:0005737">
    <property type="term" value="C:cytoplasm"/>
    <property type="evidence" value="ECO:0007669"/>
    <property type="project" value="TreeGrafter"/>
</dbReference>
<evidence type="ECO:0000313" key="3">
    <source>
        <dbReference type="Proteomes" id="UP001259832"/>
    </source>
</evidence>
<protein>
    <recommendedName>
        <fullName evidence="1">Arrestin C-terminal-like domain-containing protein</fullName>
    </recommendedName>
</protein>
<accession>A0AAD9G264</accession>
<dbReference type="InterPro" id="IPR011022">
    <property type="entry name" value="Arrestin_C-like"/>
</dbReference>
<feature type="domain" description="Arrestin C-terminal-like" evidence="1">
    <location>
        <begin position="89"/>
        <end position="187"/>
    </location>
</feature>
<name>A0AAD9G264_9STRA</name>
<sequence>MYGPGEYVFPVVYQLHSTLPASFHHKFHPVGPYNSVHTQLTYVFHVCLNANQGVLVEAQQEIVMQDAVVPNRSLETTAAQSTLTPEDRLSTTLDKAAYRPGESLRLLCRNTTYRPSRNALAVTMRLYEDVSITVTPSQQDESKLLYERSFQIAAGTTTFELVLELPKVEQSFSSSFVNRRHRLTVESLSPNSNGVAKTDMALVIL</sequence>
<gene>
    <name evidence="2" type="ORF">P3T76_014321</name>
</gene>
<proteinExistence type="predicted"/>
<keyword evidence="3" id="KW-1185">Reference proteome</keyword>